<evidence type="ECO:0000313" key="2">
    <source>
        <dbReference type="Proteomes" id="UP000030081"/>
    </source>
</evidence>
<accession>A0AAN0SL24</accession>
<protein>
    <submittedName>
        <fullName evidence="1">Uncharacterized protein</fullName>
    </submittedName>
</protein>
<sequence length="328" mass="37249">MGKVIQGNTLKYTSGQLGRYGDHIGSTKQAVHDGDTLTIAVDGNFSIRFLGIDTPETSFEIQGDGDFQSLGTQAWHAYLEALVEDWSDMDVVLGESLSADLRQRLAQPAVAFNHSVHAKRAERQLEALIEADMHIYGLTRETFRFFLPFAYDIVDSYGRLLSYVQLDKRNPAMEVPPAYVMSYNQHLLETGHALPYFIWPNVNPFRRAESVLAAVYDDPETFRQQLRGDHSLQRARTAVRRARESQEGVFGHTQDPKGADVAPLLLEPFELRFLSRRCAPSRPFIDLSADDDVICAPCNYIHTRPEDRLFIPPEYVPLFEQRGWTKQT</sequence>
<keyword evidence="1" id="KW-0614">Plasmid</keyword>
<gene>
    <name evidence="1" type="ORF">IX92_27265</name>
</gene>
<name>A0AAN0SL24_9VIBR</name>
<reference evidence="1 2" key="1">
    <citation type="submission" date="2014-10" db="EMBL/GenBank/DDBJ databases">
        <title>The Complete Genome Sequence for the Shellfish Pathogen Vibrio coralliilyticus RE98 Isolated from a Shellfish Hatchery.</title>
        <authorList>
            <person name="Richards G.P."/>
            <person name="Bono J.L."/>
            <person name="Watson M.A."/>
            <person name="Needleman D.S."/>
        </authorList>
    </citation>
    <scope>NUCLEOTIDE SEQUENCE [LARGE SCALE GENOMIC DNA]</scope>
    <source>
        <strain evidence="1 2">RE98</strain>
        <plasmid evidence="1 2">p319</plasmid>
    </source>
</reference>
<dbReference type="Proteomes" id="UP000030081">
    <property type="component" value="Plasmid p319"/>
</dbReference>
<dbReference type="KEGG" id="vcy:IX92_27265"/>
<dbReference type="Gene3D" id="2.40.50.90">
    <property type="match status" value="1"/>
</dbReference>
<dbReference type="InterPro" id="IPR035437">
    <property type="entry name" value="SNase_OB-fold_sf"/>
</dbReference>
<dbReference type="RefSeq" id="WP_043011637.1">
    <property type="nucleotide sequence ID" value="NZ_CP009620.1"/>
</dbReference>
<organism evidence="1 2">
    <name type="scientific">Vibrio coralliilyticus</name>
    <dbReference type="NCBI Taxonomy" id="190893"/>
    <lineage>
        <taxon>Bacteria</taxon>
        <taxon>Pseudomonadati</taxon>
        <taxon>Pseudomonadota</taxon>
        <taxon>Gammaproteobacteria</taxon>
        <taxon>Vibrionales</taxon>
        <taxon>Vibrionaceae</taxon>
        <taxon>Vibrio</taxon>
    </lineage>
</organism>
<proteinExistence type="predicted"/>
<geneLocation type="plasmid" evidence="1 2">
    <name>p319</name>
</geneLocation>
<evidence type="ECO:0000313" key="1">
    <source>
        <dbReference type="EMBL" id="AIW22757.1"/>
    </source>
</evidence>
<keyword evidence="2" id="KW-1185">Reference proteome</keyword>
<dbReference type="AlphaFoldDB" id="A0AAN0SL24"/>
<dbReference type="EMBL" id="CP009620">
    <property type="protein sequence ID" value="AIW22757.1"/>
    <property type="molecule type" value="Genomic_DNA"/>
</dbReference>